<evidence type="ECO:0000313" key="1">
    <source>
        <dbReference type="EMBL" id="KAH7980220.1"/>
    </source>
</evidence>
<evidence type="ECO:0000313" key="2">
    <source>
        <dbReference type="Proteomes" id="UP000821865"/>
    </source>
</evidence>
<gene>
    <name evidence="1" type="ORF">HPB49_013890</name>
</gene>
<organism evidence="1 2">
    <name type="scientific">Dermacentor silvarum</name>
    <name type="common">Tick</name>
    <dbReference type="NCBI Taxonomy" id="543639"/>
    <lineage>
        <taxon>Eukaryota</taxon>
        <taxon>Metazoa</taxon>
        <taxon>Ecdysozoa</taxon>
        <taxon>Arthropoda</taxon>
        <taxon>Chelicerata</taxon>
        <taxon>Arachnida</taxon>
        <taxon>Acari</taxon>
        <taxon>Parasitiformes</taxon>
        <taxon>Ixodida</taxon>
        <taxon>Ixodoidea</taxon>
        <taxon>Ixodidae</taxon>
        <taxon>Rhipicephalinae</taxon>
        <taxon>Dermacentor</taxon>
    </lineage>
</organism>
<protein>
    <submittedName>
        <fullName evidence="1">Uncharacterized protein</fullName>
    </submittedName>
</protein>
<keyword evidence="2" id="KW-1185">Reference proteome</keyword>
<accession>A0ACB8E0F6</accession>
<sequence>MTRPSGAALPREPAGAPPPPAKRNRRRGRRRQRYSRAPALLPLREPCDTVLYRPLAGKANFLAHSQEAIAAQLSRVEGAQRVRVNFRLNVVAVDAAPDASLEPLLAVTTICDVPVRATSAPADQHRVCGCSRAGNNVVLRFTGKNLPAEISLFKLRRRVLPKRPSPRQCHHCGAYGHVTVACTSHRRCLRCGGEHTTSECTAKHAKCLNCGGPHVATEPRCPNWQHERKVAETLVSSELPISRRQAADLVRSTRHPASQGPSQHAASRAPSCVQQGLSYSEAACDRPMRPPIAGNTATPAPRPPVTTTDSRDAVIALLSAALAYATEFLPQDCPARPLCAAALAAHRALANHGI</sequence>
<comment type="caution">
    <text evidence="1">The sequence shown here is derived from an EMBL/GenBank/DDBJ whole genome shotgun (WGS) entry which is preliminary data.</text>
</comment>
<name>A0ACB8E0F6_DERSI</name>
<dbReference type="Proteomes" id="UP000821865">
    <property type="component" value="Chromosome 1"/>
</dbReference>
<proteinExistence type="predicted"/>
<dbReference type="EMBL" id="CM023470">
    <property type="protein sequence ID" value="KAH7980220.1"/>
    <property type="molecule type" value="Genomic_DNA"/>
</dbReference>
<reference evidence="1" key="1">
    <citation type="submission" date="2020-05" db="EMBL/GenBank/DDBJ databases">
        <title>Large-scale comparative analyses of tick genomes elucidate their genetic diversity and vector capacities.</title>
        <authorList>
            <person name="Jia N."/>
            <person name="Wang J."/>
            <person name="Shi W."/>
            <person name="Du L."/>
            <person name="Sun Y."/>
            <person name="Zhan W."/>
            <person name="Jiang J."/>
            <person name="Wang Q."/>
            <person name="Zhang B."/>
            <person name="Ji P."/>
            <person name="Sakyi L.B."/>
            <person name="Cui X."/>
            <person name="Yuan T."/>
            <person name="Jiang B."/>
            <person name="Yang W."/>
            <person name="Lam T.T.-Y."/>
            <person name="Chang Q."/>
            <person name="Ding S."/>
            <person name="Wang X."/>
            <person name="Zhu J."/>
            <person name="Ruan X."/>
            <person name="Zhao L."/>
            <person name="Wei J."/>
            <person name="Que T."/>
            <person name="Du C."/>
            <person name="Cheng J."/>
            <person name="Dai P."/>
            <person name="Han X."/>
            <person name="Huang E."/>
            <person name="Gao Y."/>
            <person name="Liu J."/>
            <person name="Shao H."/>
            <person name="Ye R."/>
            <person name="Li L."/>
            <person name="Wei W."/>
            <person name="Wang X."/>
            <person name="Wang C."/>
            <person name="Yang T."/>
            <person name="Huo Q."/>
            <person name="Li W."/>
            <person name="Guo W."/>
            <person name="Chen H."/>
            <person name="Zhou L."/>
            <person name="Ni X."/>
            <person name="Tian J."/>
            <person name="Zhou Y."/>
            <person name="Sheng Y."/>
            <person name="Liu T."/>
            <person name="Pan Y."/>
            <person name="Xia L."/>
            <person name="Li J."/>
            <person name="Zhao F."/>
            <person name="Cao W."/>
        </authorList>
    </citation>
    <scope>NUCLEOTIDE SEQUENCE</scope>
    <source>
        <strain evidence="1">Dsil-2018</strain>
    </source>
</reference>